<keyword evidence="5 8" id="KW-1133">Transmembrane helix</keyword>
<feature type="transmembrane region" description="Helical" evidence="8">
    <location>
        <begin position="94"/>
        <end position="114"/>
    </location>
</feature>
<name>A0A6J3M5M7_9PEZI</name>
<keyword evidence="2" id="KW-0813">Transport</keyword>
<dbReference type="FunFam" id="1.20.1740.10:FF:000006">
    <property type="entry name" value="General amino acid permease"/>
    <property type="match status" value="1"/>
</dbReference>
<dbReference type="InterPro" id="IPR050524">
    <property type="entry name" value="APC_YAT"/>
</dbReference>
<feature type="transmembrane region" description="Helical" evidence="8">
    <location>
        <begin position="211"/>
        <end position="231"/>
    </location>
</feature>
<feature type="transmembrane region" description="Helical" evidence="8">
    <location>
        <begin position="474"/>
        <end position="493"/>
    </location>
</feature>
<feature type="transmembrane region" description="Helical" evidence="8">
    <location>
        <begin position="428"/>
        <end position="454"/>
    </location>
</feature>
<keyword evidence="4" id="KW-0029">Amino-acid transport</keyword>
<reference evidence="11" key="3">
    <citation type="submission" date="2025-08" db="UniProtKB">
        <authorList>
            <consortium name="RefSeq"/>
        </authorList>
    </citation>
    <scope>IDENTIFICATION</scope>
    <source>
        <strain evidence="11">CBS 342.82</strain>
    </source>
</reference>
<dbReference type="GO" id="GO:0016020">
    <property type="term" value="C:membrane"/>
    <property type="evidence" value="ECO:0007669"/>
    <property type="project" value="UniProtKB-SubCell"/>
</dbReference>
<dbReference type="Pfam" id="PF00324">
    <property type="entry name" value="AA_permease"/>
    <property type="match status" value="1"/>
</dbReference>
<sequence length="581" mass="62680">MVFWKSKQPTVVTGRISPNGSSDNEKGLTPGQQHPYDNYGGDAEIARVSDPAESGQSLHRDLTARQVSMIAIGGAIGTGLIIGTGTALATAGPASILISYCLVGVLVYVVMAALGEMATWMPVAGGFANYAARYVDPALGFSLGYTYWFKYIITTPNQLTAAAIVISYWVPAETVNPGVFIAIFLVVIIVINFLGVKYFGEMEFWLSSVKVLTLCGVIILTLILACGGGPAQTSAPGFKSWSNPGAFASYKGIPGTLGKFLAVWASMVTAVFAFLGTELVGVTVGEAQNPRRNIPRAIKLTFWRILVFYIFSVLLIGMVVPYNAPQLLSATKQASNANASPFVAAIIIAGIPTLPAILNACILIFVFSAANSDLYIASRTLHGLAIKGHAPAIFAKTNSRGVPVYALGLSSLICCIAFLSVSSGSRTVFLYFVNLVSIFGLLTWISILVSHIYFIRARRAQGVPDSDLRYVSPFGLWGSAFALIFCIIIAFTKNFGVFLGNTFDYQNFITGYLGIPLYLIMIFGWKFAKKTKGVKPHEADLWSGKDVIDRDERAWIRKEAEDKAAGRGPGKLYQYTLGWLF</sequence>
<evidence type="ECO:0000256" key="8">
    <source>
        <dbReference type="SAM" id="Phobius"/>
    </source>
</evidence>
<organism evidence="11">
    <name type="scientific">Dissoconium aciculare CBS 342.82</name>
    <dbReference type="NCBI Taxonomy" id="1314786"/>
    <lineage>
        <taxon>Eukaryota</taxon>
        <taxon>Fungi</taxon>
        <taxon>Dikarya</taxon>
        <taxon>Ascomycota</taxon>
        <taxon>Pezizomycotina</taxon>
        <taxon>Dothideomycetes</taxon>
        <taxon>Dothideomycetidae</taxon>
        <taxon>Mycosphaerellales</taxon>
        <taxon>Dissoconiaceae</taxon>
        <taxon>Dissoconium</taxon>
    </lineage>
</organism>
<accession>A0A6J3M5M7</accession>
<feature type="domain" description="Amino acid permease/ SLC12A" evidence="9">
    <location>
        <begin position="67"/>
        <end position="532"/>
    </location>
</feature>
<feature type="transmembrane region" description="Helical" evidence="8">
    <location>
        <begin position="505"/>
        <end position="525"/>
    </location>
</feature>
<evidence type="ECO:0000256" key="5">
    <source>
        <dbReference type="ARBA" id="ARBA00022989"/>
    </source>
</evidence>
<feature type="transmembrane region" description="Helical" evidence="8">
    <location>
        <begin position="151"/>
        <end position="171"/>
    </location>
</feature>
<reference evidence="11" key="2">
    <citation type="submission" date="2020-04" db="EMBL/GenBank/DDBJ databases">
        <authorList>
            <consortium name="NCBI Genome Project"/>
        </authorList>
    </citation>
    <scope>NUCLEOTIDE SEQUENCE</scope>
    <source>
        <strain evidence="11">CBS 342.82</strain>
    </source>
</reference>
<feature type="compositionally biased region" description="Polar residues" evidence="7">
    <location>
        <begin position="7"/>
        <end position="22"/>
    </location>
</feature>
<dbReference type="PANTHER" id="PTHR43341:SF9">
    <property type="entry name" value="DICARBOXYLIC AMINO ACID PERMEASE"/>
    <property type="match status" value="1"/>
</dbReference>
<evidence type="ECO:0000313" key="11">
    <source>
        <dbReference type="RefSeq" id="XP_033459178.1"/>
    </source>
</evidence>
<feature type="transmembrane region" description="Helical" evidence="8">
    <location>
        <begin position="67"/>
        <end position="88"/>
    </location>
</feature>
<keyword evidence="6 8" id="KW-0472">Membrane</keyword>
<feature type="transmembrane region" description="Helical" evidence="8">
    <location>
        <begin position="302"/>
        <end position="322"/>
    </location>
</feature>
<protein>
    <recommendedName>
        <fullName evidence="9">Amino acid permease/ SLC12A domain-containing protein</fullName>
    </recommendedName>
</protein>
<feature type="transmembrane region" description="Helical" evidence="8">
    <location>
        <begin position="177"/>
        <end position="199"/>
    </location>
</feature>
<evidence type="ECO:0000256" key="6">
    <source>
        <dbReference type="ARBA" id="ARBA00023136"/>
    </source>
</evidence>
<proteinExistence type="predicted"/>
<dbReference type="Gene3D" id="1.20.1740.10">
    <property type="entry name" value="Amino acid/polyamine transporter I"/>
    <property type="match status" value="1"/>
</dbReference>
<gene>
    <name evidence="11" type="ORF">K489DRAFT_380883</name>
</gene>
<feature type="transmembrane region" description="Helical" evidence="8">
    <location>
        <begin position="402"/>
        <end position="422"/>
    </location>
</feature>
<feature type="transmembrane region" description="Helical" evidence="8">
    <location>
        <begin position="261"/>
        <end position="281"/>
    </location>
</feature>
<evidence type="ECO:0000313" key="10">
    <source>
        <dbReference type="Proteomes" id="UP000504637"/>
    </source>
</evidence>
<dbReference type="InterPro" id="IPR004840">
    <property type="entry name" value="Amino_acid_permease_CS"/>
</dbReference>
<feature type="region of interest" description="Disordered" evidence="7">
    <location>
        <begin position="1"/>
        <end position="35"/>
    </location>
</feature>
<keyword evidence="3 8" id="KW-0812">Transmembrane</keyword>
<comment type="subcellular location">
    <subcellularLocation>
        <location evidence="1">Membrane</location>
        <topology evidence="1">Multi-pass membrane protein</topology>
    </subcellularLocation>
</comment>
<dbReference type="OrthoDB" id="3900342at2759"/>
<dbReference type="Proteomes" id="UP000504637">
    <property type="component" value="Unplaced"/>
</dbReference>
<evidence type="ECO:0000256" key="4">
    <source>
        <dbReference type="ARBA" id="ARBA00022970"/>
    </source>
</evidence>
<evidence type="ECO:0000256" key="7">
    <source>
        <dbReference type="SAM" id="MobiDB-lite"/>
    </source>
</evidence>
<feature type="transmembrane region" description="Helical" evidence="8">
    <location>
        <begin position="342"/>
        <end position="370"/>
    </location>
</feature>
<evidence type="ECO:0000256" key="2">
    <source>
        <dbReference type="ARBA" id="ARBA00022448"/>
    </source>
</evidence>
<dbReference type="PROSITE" id="PS00218">
    <property type="entry name" value="AMINO_ACID_PERMEASE_1"/>
    <property type="match status" value="1"/>
</dbReference>
<dbReference type="AlphaFoldDB" id="A0A6J3M5M7"/>
<keyword evidence="10" id="KW-1185">Reference proteome</keyword>
<dbReference type="GO" id="GO:0015171">
    <property type="term" value="F:amino acid transmembrane transporter activity"/>
    <property type="evidence" value="ECO:0007669"/>
    <property type="project" value="TreeGrafter"/>
</dbReference>
<evidence type="ECO:0000256" key="3">
    <source>
        <dbReference type="ARBA" id="ARBA00022692"/>
    </source>
</evidence>
<reference evidence="11" key="1">
    <citation type="submission" date="2020-01" db="EMBL/GenBank/DDBJ databases">
        <authorList>
            <consortium name="DOE Joint Genome Institute"/>
            <person name="Haridas S."/>
            <person name="Albert R."/>
            <person name="Binder M."/>
            <person name="Bloem J."/>
            <person name="Labutti K."/>
            <person name="Salamov A."/>
            <person name="Andreopoulos B."/>
            <person name="Baker S.E."/>
            <person name="Barry K."/>
            <person name="Bills G."/>
            <person name="Bluhm B.H."/>
            <person name="Cannon C."/>
            <person name="Castanera R."/>
            <person name="Culley D.E."/>
            <person name="Daum C."/>
            <person name="Ezra D."/>
            <person name="Gonzalez J.B."/>
            <person name="Henrissat B."/>
            <person name="Kuo A."/>
            <person name="Liang C."/>
            <person name="Lipzen A."/>
            <person name="Lutzoni F."/>
            <person name="Magnuson J."/>
            <person name="Mondo S."/>
            <person name="Nolan M."/>
            <person name="Ohm R."/>
            <person name="Pangilinan J."/>
            <person name="Park H.-J."/>
            <person name="Ramirez L."/>
            <person name="Alfaro M."/>
            <person name="Sun H."/>
            <person name="Tritt A."/>
            <person name="Yoshinaga Y."/>
            <person name="Zwiers L.-H."/>
            <person name="Turgeon B.G."/>
            <person name="Goodwin S.B."/>
            <person name="Spatafora J.W."/>
            <person name="Crous P.W."/>
            <person name="Grigoriev I.V."/>
        </authorList>
    </citation>
    <scope>NUCLEOTIDE SEQUENCE</scope>
    <source>
        <strain evidence="11">CBS 342.82</strain>
    </source>
</reference>
<dbReference type="RefSeq" id="XP_033459178.1">
    <property type="nucleotide sequence ID" value="XM_033604976.1"/>
</dbReference>
<dbReference type="GeneID" id="54362776"/>
<dbReference type="InterPro" id="IPR004841">
    <property type="entry name" value="AA-permease/SLC12A_dom"/>
</dbReference>
<evidence type="ECO:0000259" key="9">
    <source>
        <dbReference type="Pfam" id="PF00324"/>
    </source>
</evidence>
<evidence type="ECO:0000256" key="1">
    <source>
        <dbReference type="ARBA" id="ARBA00004141"/>
    </source>
</evidence>
<dbReference type="PANTHER" id="PTHR43341">
    <property type="entry name" value="AMINO ACID PERMEASE"/>
    <property type="match status" value="1"/>
</dbReference>
<dbReference type="PIRSF" id="PIRSF006060">
    <property type="entry name" value="AA_transporter"/>
    <property type="match status" value="1"/>
</dbReference>